<feature type="region of interest" description="Disordered" evidence="9">
    <location>
        <begin position="536"/>
        <end position="556"/>
    </location>
</feature>
<evidence type="ECO:0000256" key="1">
    <source>
        <dbReference type="ARBA" id="ARBA00012513"/>
    </source>
</evidence>
<keyword evidence="3" id="KW-0808">Transferase</keyword>
<dbReference type="SMART" id="SM00220">
    <property type="entry name" value="S_TKc"/>
    <property type="match status" value="1"/>
</dbReference>
<evidence type="ECO:0000256" key="5">
    <source>
        <dbReference type="ARBA" id="ARBA00022777"/>
    </source>
</evidence>
<evidence type="ECO:0000256" key="4">
    <source>
        <dbReference type="ARBA" id="ARBA00022741"/>
    </source>
</evidence>
<dbReference type="InterPro" id="IPR000719">
    <property type="entry name" value="Prot_kinase_dom"/>
</dbReference>
<dbReference type="Pfam" id="PF00069">
    <property type="entry name" value="Pkinase"/>
    <property type="match status" value="1"/>
</dbReference>
<keyword evidence="4" id="KW-0547">Nucleotide-binding</keyword>
<evidence type="ECO:0000256" key="3">
    <source>
        <dbReference type="ARBA" id="ARBA00022679"/>
    </source>
</evidence>
<dbReference type="OrthoDB" id="5396681at2759"/>
<dbReference type="InterPro" id="IPR050660">
    <property type="entry name" value="NEK_Ser/Thr_kinase"/>
</dbReference>
<evidence type="ECO:0000313" key="11">
    <source>
        <dbReference type="EMBL" id="KAH6639930.1"/>
    </source>
</evidence>
<dbReference type="InterPro" id="IPR008271">
    <property type="entry name" value="Ser/Thr_kinase_AS"/>
</dbReference>
<evidence type="ECO:0000256" key="7">
    <source>
        <dbReference type="ARBA" id="ARBA00047899"/>
    </source>
</evidence>
<dbReference type="CDD" id="cd00180">
    <property type="entry name" value="PKc"/>
    <property type="match status" value="1"/>
</dbReference>
<evidence type="ECO:0000313" key="12">
    <source>
        <dbReference type="Proteomes" id="UP000758603"/>
    </source>
</evidence>
<dbReference type="AlphaFoldDB" id="A0A9P8RJP3"/>
<dbReference type="GO" id="GO:0004674">
    <property type="term" value="F:protein serine/threonine kinase activity"/>
    <property type="evidence" value="ECO:0007669"/>
    <property type="project" value="UniProtKB-KW"/>
</dbReference>
<evidence type="ECO:0000256" key="6">
    <source>
        <dbReference type="ARBA" id="ARBA00022840"/>
    </source>
</evidence>
<dbReference type="RefSeq" id="XP_045951004.1">
    <property type="nucleotide sequence ID" value="XM_046101112.1"/>
</dbReference>
<keyword evidence="6" id="KW-0067">ATP-binding</keyword>
<sequence length="869" mass="99446">MAARETYRPVHYECQDFIHYVNRNQSIGYDGTAQPRKYISLARLREYWDERKIEAVLGHYQIQVNIKTISEFYLRVFSTLVYIDYAAWLEDFTAEQLHDQKLPCDTIPPHWLEIPHANDKWNKFNKYQWVFFPFTFNPNLLLNTRLDPQIILPLEQTQLLVDGNTASVHKIKVHPEYNELHKKYQGNEHDTFVLKTFLGEHNHRLFEAEKRALVSLQNIPSEHIVTFHGSFQQGDRRSLILEHVAGGTLQDYLEQTSPPTRLEDTQDFWTSLSNVLQGLFRVHQLRSHDERADYRIIHGDLKPDNILLLKDSNNNPYKFTAKIADFGLSQLRAVKSDEQDRLGIDKHGHPTYSAPESTHHQRWMQRGPNRVSEAVDIWAIGCIFSEVAAWIHDGAEGMSRYLNMRRDELRGLATFEGSAYGDCFHDGINRALNAVGDMHRRIRDSRPKWDSVTYDILRVVEEFMLAQNQQHRWDAKSLLEKIQQIIYASQTGHRASLPNTHTSPFITPEQRLISRNSSLADGVALRNIQTPELLLSPENMVSSPSSNPISPISTNNQLPSPVRNNQTHAQQEYPLSRQTYLTSPEVASVPIANGSGDKPISRTPVGQYLSIQDVLNYRDVKKKKLPVAVRISELTNELKKILRSRDHIFFIEDSQSMQQHSEAVVQTFTALSYLAKQIDEDHIELAFASNPTKIHTHSNTSPLIAMLKKHKYEGGQNMMENQLGEFIEKRVIKRLPGASLTNFPSIDSFRPKKPLSILVFTDGCWGAGRDEAGGVENPVQTLMGIIKQRGLNKTRIMIQFIRFGNDLNGLRYLKYLDDFGRKQKCDIVDTRSANSNVYAMFVGSINPVLDDDDGDDDGEDPTSGSELQG</sequence>
<evidence type="ECO:0000259" key="10">
    <source>
        <dbReference type="PROSITE" id="PS50011"/>
    </source>
</evidence>
<dbReference type="Proteomes" id="UP000758603">
    <property type="component" value="Unassembled WGS sequence"/>
</dbReference>
<comment type="catalytic activity">
    <reaction evidence="7">
        <text>L-threonyl-[protein] + ATP = O-phospho-L-threonyl-[protein] + ADP + H(+)</text>
        <dbReference type="Rhea" id="RHEA:46608"/>
        <dbReference type="Rhea" id="RHEA-COMP:11060"/>
        <dbReference type="Rhea" id="RHEA-COMP:11605"/>
        <dbReference type="ChEBI" id="CHEBI:15378"/>
        <dbReference type="ChEBI" id="CHEBI:30013"/>
        <dbReference type="ChEBI" id="CHEBI:30616"/>
        <dbReference type="ChEBI" id="CHEBI:61977"/>
        <dbReference type="ChEBI" id="CHEBI:456216"/>
        <dbReference type="EC" id="2.7.11.1"/>
    </reaction>
</comment>
<feature type="compositionally biased region" description="Acidic residues" evidence="9">
    <location>
        <begin position="849"/>
        <end position="860"/>
    </location>
</feature>
<keyword evidence="5 11" id="KW-0418">Kinase</keyword>
<keyword evidence="2" id="KW-0723">Serine/threonine-protein kinase</keyword>
<reference evidence="11" key="1">
    <citation type="journal article" date="2021" name="Nat. Commun.">
        <title>Genetic determinants of endophytism in the Arabidopsis root mycobiome.</title>
        <authorList>
            <person name="Mesny F."/>
            <person name="Miyauchi S."/>
            <person name="Thiergart T."/>
            <person name="Pickel B."/>
            <person name="Atanasova L."/>
            <person name="Karlsson M."/>
            <person name="Huettel B."/>
            <person name="Barry K.W."/>
            <person name="Haridas S."/>
            <person name="Chen C."/>
            <person name="Bauer D."/>
            <person name="Andreopoulos W."/>
            <person name="Pangilinan J."/>
            <person name="LaButti K."/>
            <person name="Riley R."/>
            <person name="Lipzen A."/>
            <person name="Clum A."/>
            <person name="Drula E."/>
            <person name="Henrissat B."/>
            <person name="Kohler A."/>
            <person name="Grigoriev I.V."/>
            <person name="Martin F.M."/>
            <person name="Hacquard S."/>
        </authorList>
    </citation>
    <scope>NUCLEOTIDE SEQUENCE</scope>
    <source>
        <strain evidence="11">MPI-SDFR-AT-0073</strain>
    </source>
</reference>
<accession>A0A9P8RJP3</accession>
<dbReference type="GO" id="GO:0005524">
    <property type="term" value="F:ATP binding"/>
    <property type="evidence" value="ECO:0007669"/>
    <property type="project" value="UniProtKB-KW"/>
</dbReference>
<dbReference type="PANTHER" id="PTHR43671">
    <property type="entry name" value="SERINE/THREONINE-PROTEIN KINASE NEK"/>
    <property type="match status" value="1"/>
</dbReference>
<feature type="region of interest" description="Disordered" evidence="9">
    <location>
        <begin position="847"/>
        <end position="869"/>
    </location>
</feature>
<proteinExistence type="predicted"/>
<dbReference type="EMBL" id="JAGPXC010000014">
    <property type="protein sequence ID" value="KAH6639930.1"/>
    <property type="molecule type" value="Genomic_DNA"/>
</dbReference>
<dbReference type="InterPro" id="IPR036465">
    <property type="entry name" value="vWFA_dom_sf"/>
</dbReference>
<comment type="catalytic activity">
    <reaction evidence="8">
        <text>L-seryl-[protein] + ATP = O-phospho-L-seryl-[protein] + ADP + H(+)</text>
        <dbReference type="Rhea" id="RHEA:17989"/>
        <dbReference type="Rhea" id="RHEA-COMP:9863"/>
        <dbReference type="Rhea" id="RHEA-COMP:11604"/>
        <dbReference type="ChEBI" id="CHEBI:15378"/>
        <dbReference type="ChEBI" id="CHEBI:29999"/>
        <dbReference type="ChEBI" id="CHEBI:30616"/>
        <dbReference type="ChEBI" id="CHEBI:83421"/>
        <dbReference type="ChEBI" id="CHEBI:456216"/>
        <dbReference type="EC" id="2.7.11.1"/>
    </reaction>
</comment>
<dbReference type="InterPro" id="IPR011009">
    <property type="entry name" value="Kinase-like_dom_sf"/>
</dbReference>
<evidence type="ECO:0000256" key="2">
    <source>
        <dbReference type="ARBA" id="ARBA00022527"/>
    </source>
</evidence>
<keyword evidence="12" id="KW-1185">Reference proteome</keyword>
<dbReference type="SUPFAM" id="SSF56112">
    <property type="entry name" value="Protein kinase-like (PK-like)"/>
    <property type="match status" value="1"/>
</dbReference>
<feature type="compositionally biased region" description="Low complexity" evidence="9">
    <location>
        <begin position="542"/>
        <end position="556"/>
    </location>
</feature>
<dbReference type="PROSITE" id="PS00108">
    <property type="entry name" value="PROTEIN_KINASE_ST"/>
    <property type="match status" value="1"/>
</dbReference>
<gene>
    <name evidence="11" type="ORF">BKA67DRAFT_542462</name>
</gene>
<organism evidence="11 12">
    <name type="scientific">Truncatella angustata</name>
    <dbReference type="NCBI Taxonomy" id="152316"/>
    <lineage>
        <taxon>Eukaryota</taxon>
        <taxon>Fungi</taxon>
        <taxon>Dikarya</taxon>
        <taxon>Ascomycota</taxon>
        <taxon>Pezizomycotina</taxon>
        <taxon>Sordariomycetes</taxon>
        <taxon>Xylariomycetidae</taxon>
        <taxon>Amphisphaeriales</taxon>
        <taxon>Sporocadaceae</taxon>
        <taxon>Truncatella</taxon>
    </lineage>
</organism>
<dbReference type="Gene3D" id="1.10.510.10">
    <property type="entry name" value="Transferase(Phosphotransferase) domain 1"/>
    <property type="match status" value="1"/>
</dbReference>
<dbReference type="EC" id="2.7.11.1" evidence="1"/>
<evidence type="ECO:0000256" key="8">
    <source>
        <dbReference type="ARBA" id="ARBA00048679"/>
    </source>
</evidence>
<feature type="domain" description="Protein kinase" evidence="10">
    <location>
        <begin position="154"/>
        <end position="486"/>
    </location>
</feature>
<dbReference type="SUPFAM" id="SSF53300">
    <property type="entry name" value="vWA-like"/>
    <property type="match status" value="1"/>
</dbReference>
<dbReference type="PANTHER" id="PTHR43671:SF98">
    <property type="entry name" value="SERINE_THREONINE-PROTEIN KINASE NEK11"/>
    <property type="match status" value="1"/>
</dbReference>
<dbReference type="PROSITE" id="PS50011">
    <property type="entry name" value="PROTEIN_KINASE_DOM"/>
    <property type="match status" value="1"/>
</dbReference>
<comment type="caution">
    <text evidence="11">The sequence shown here is derived from an EMBL/GenBank/DDBJ whole genome shotgun (WGS) entry which is preliminary data.</text>
</comment>
<dbReference type="GeneID" id="70130004"/>
<protein>
    <recommendedName>
        <fullName evidence="1">non-specific serine/threonine protein kinase</fullName>
        <ecNumber evidence="1">2.7.11.1</ecNumber>
    </recommendedName>
</protein>
<name>A0A9P8RJP3_9PEZI</name>
<evidence type="ECO:0000256" key="9">
    <source>
        <dbReference type="SAM" id="MobiDB-lite"/>
    </source>
</evidence>